<dbReference type="Pfam" id="PF04138">
    <property type="entry name" value="GtrA_DPMS_TM"/>
    <property type="match status" value="1"/>
</dbReference>
<dbReference type="Pfam" id="PF13231">
    <property type="entry name" value="PMT_2"/>
    <property type="match status" value="1"/>
</dbReference>
<feature type="transmembrane region" description="Helical" evidence="8">
    <location>
        <begin position="207"/>
        <end position="225"/>
    </location>
</feature>
<name>A0A7C1BE83_UNCW3</name>
<evidence type="ECO:0000256" key="4">
    <source>
        <dbReference type="ARBA" id="ARBA00022679"/>
    </source>
</evidence>
<dbReference type="EMBL" id="DRBW01000173">
    <property type="protein sequence ID" value="HDM90443.1"/>
    <property type="molecule type" value="Genomic_DNA"/>
</dbReference>
<dbReference type="PANTHER" id="PTHR33908:SF11">
    <property type="entry name" value="MEMBRANE PROTEIN"/>
    <property type="match status" value="1"/>
</dbReference>
<keyword evidence="4" id="KW-0808">Transferase</keyword>
<feature type="transmembrane region" description="Helical" evidence="8">
    <location>
        <begin position="246"/>
        <end position="270"/>
    </location>
</feature>
<reference evidence="11" key="1">
    <citation type="journal article" date="2020" name="mSystems">
        <title>Genome- and Community-Level Interaction Insights into Carbon Utilization and Element Cycling Functions of Hydrothermarchaeota in Hydrothermal Sediment.</title>
        <authorList>
            <person name="Zhou Z."/>
            <person name="Liu Y."/>
            <person name="Xu W."/>
            <person name="Pan J."/>
            <person name="Luo Z.H."/>
            <person name="Li M."/>
        </authorList>
    </citation>
    <scope>NUCLEOTIDE SEQUENCE [LARGE SCALE GENOMIC DNA]</scope>
    <source>
        <strain evidence="11">HyVt-237</strain>
    </source>
</reference>
<feature type="transmembrane region" description="Helical" evidence="8">
    <location>
        <begin position="465"/>
        <end position="485"/>
    </location>
</feature>
<evidence type="ECO:0000256" key="3">
    <source>
        <dbReference type="ARBA" id="ARBA00022676"/>
    </source>
</evidence>
<feature type="transmembrane region" description="Helical" evidence="8">
    <location>
        <begin position="38"/>
        <end position="58"/>
    </location>
</feature>
<evidence type="ECO:0000256" key="1">
    <source>
        <dbReference type="ARBA" id="ARBA00004651"/>
    </source>
</evidence>
<feature type="transmembrane region" description="Helical" evidence="8">
    <location>
        <begin position="431"/>
        <end position="453"/>
    </location>
</feature>
<keyword evidence="2" id="KW-1003">Cell membrane</keyword>
<evidence type="ECO:0000256" key="6">
    <source>
        <dbReference type="ARBA" id="ARBA00022989"/>
    </source>
</evidence>
<dbReference type="PANTHER" id="PTHR33908">
    <property type="entry name" value="MANNOSYLTRANSFERASE YKCB-RELATED"/>
    <property type="match status" value="1"/>
</dbReference>
<evidence type="ECO:0000256" key="8">
    <source>
        <dbReference type="SAM" id="Phobius"/>
    </source>
</evidence>
<feature type="transmembrane region" description="Helical" evidence="8">
    <location>
        <begin position="325"/>
        <end position="350"/>
    </location>
</feature>
<evidence type="ECO:0000256" key="7">
    <source>
        <dbReference type="ARBA" id="ARBA00023136"/>
    </source>
</evidence>
<evidence type="ECO:0000256" key="5">
    <source>
        <dbReference type="ARBA" id="ARBA00022692"/>
    </source>
</evidence>
<feature type="domain" description="Glycosyltransferase RgtA/B/C/D-like" evidence="10">
    <location>
        <begin position="182"/>
        <end position="341"/>
    </location>
</feature>
<dbReference type="InterPro" id="IPR038731">
    <property type="entry name" value="RgtA/B/C-like"/>
</dbReference>
<feature type="transmembrane region" description="Helical" evidence="8">
    <location>
        <begin position="12"/>
        <end position="32"/>
    </location>
</feature>
<keyword evidence="3" id="KW-0328">Glycosyltransferase</keyword>
<dbReference type="InterPro" id="IPR007267">
    <property type="entry name" value="GtrA_DPMS_TM"/>
</dbReference>
<keyword evidence="5 8" id="KW-0812">Transmembrane</keyword>
<evidence type="ECO:0000313" key="11">
    <source>
        <dbReference type="EMBL" id="HDM90443.1"/>
    </source>
</evidence>
<feature type="transmembrane region" description="Helical" evidence="8">
    <location>
        <begin position="104"/>
        <end position="123"/>
    </location>
</feature>
<evidence type="ECO:0000259" key="10">
    <source>
        <dbReference type="Pfam" id="PF13231"/>
    </source>
</evidence>
<gene>
    <name evidence="11" type="ORF">ENG67_04460</name>
</gene>
<feature type="transmembrane region" description="Helical" evidence="8">
    <location>
        <begin position="370"/>
        <end position="394"/>
    </location>
</feature>
<dbReference type="GO" id="GO:0005886">
    <property type="term" value="C:plasma membrane"/>
    <property type="evidence" value="ECO:0007669"/>
    <property type="project" value="UniProtKB-SubCell"/>
</dbReference>
<comment type="caution">
    <text evidence="11">The sequence shown here is derived from an EMBL/GenBank/DDBJ whole genome shotgun (WGS) entry which is preliminary data.</text>
</comment>
<feature type="transmembrane region" description="Helical" evidence="8">
    <location>
        <begin position="135"/>
        <end position="156"/>
    </location>
</feature>
<dbReference type="InterPro" id="IPR050297">
    <property type="entry name" value="LipidA_mod_glycosyltrf_83"/>
</dbReference>
<evidence type="ECO:0000259" key="9">
    <source>
        <dbReference type="Pfam" id="PF04138"/>
    </source>
</evidence>
<dbReference type="GO" id="GO:0016763">
    <property type="term" value="F:pentosyltransferase activity"/>
    <property type="evidence" value="ECO:0007669"/>
    <property type="project" value="TreeGrafter"/>
</dbReference>
<feature type="transmembrane region" description="Helical" evidence="8">
    <location>
        <begin position="282"/>
        <end position="313"/>
    </location>
</feature>
<protein>
    <submittedName>
        <fullName evidence="11">Phospholipid carrier-dependent glycosyltransferase</fullName>
    </submittedName>
</protein>
<organism evidence="11">
    <name type="scientific">candidate division WOR-3 bacterium</name>
    <dbReference type="NCBI Taxonomy" id="2052148"/>
    <lineage>
        <taxon>Bacteria</taxon>
        <taxon>Bacteria division WOR-3</taxon>
    </lineage>
</organism>
<dbReference type="AlphaFoldDB" id="A0A7C1BE83"/>
<comment type="subcellular location">
    <subcellularLocation>
        <location evidence="1">Cell membrane</location>
        <topology evidence="1">Multi-pass membrane protein</topology>
    </subcellularLocation>
</comment>
<sequence length="640" mass="74828">MQARKDMIKRYAKFGIVGLSGLLVNIGIAYILKNIFSVKSLIASSLAIEVSILNNFFWNSIWTWRDREQEDIWVRLLKYHVAVSLGAIINMGADFLLLKSTTMQYIQAHCVGVFAGSIFNFLLNDKWTFNKKLTIHRWDAILFLFIGLITYFEIILARRVELFFDEAYYWVWAQHLSPGYLDHPPFVAWIIYISTSILGKTELGVRIPFIVLSSLTTILVYYLAYEILRNKKMAFWSAFYVRLLPLFNIVGILAIPDNPLFFFWTLYAIITYRAIKSGEKKFWYYAGVVFGFSLLTKYFGFFLPLITFFFIFLTNRKLLFKKEIYFSHLIGFLMFLPNILWNLSHGFASFKFQLSHGFMSGGHTFYNLRFLAEALLITVSPLALFASIWGIILGLYRGLLRKERRFLYISLYSFIPFMTFLLTSLKSRPEAHWPFISFIFTGIPVVYTIFLHLKGRYLRVLQKPGSHLIRVALSTLILINFLLFASPLNANITKAITYFYDRVSEKKTGFETGFKQLAEKVKKYKDYPILTPNYHIASELAFYMDSSNCCIYSIDFKTRPSMFRYWIDDSNFMGQEVIFITYSGYSPPADMFENPIKLEEVIVKPDFSEFRGYTIYKAVYTKTRAKRQKAVKNKSKENEF</sequence>
<feature type="domain" description="GtrA/DPMS transmembrane" evidence="9">
    <location>
        <begin position="13"/>
        <end position="129"/>
    </location>
</feature>
<keyword evidence="7 8" id="KW-0472">Membrane</keyword>
<proteinExistence type="predicted"/>
<feature type="transmembrane region" description="Helical" evidence="8">
    <location>
        <begin position="406"/>
        <end position="425"/>
    </location>
</feature>
<keyword evidence="6 8" id="KW-1133">Transmembrane helix</keyword>
<dbReference type="Proteomes" id="UP000885931">
    <property type="component" value="Unassembled WGS sequence"/>
</dbReference>
<dbReference type="GO" id="GO:0009103">
    <property type="term" value="P:lipopolysaccharide biosynthetic process"/>
    <property type="evidence" value="ECO:0007669"/>
    <property type="project" value="UniProtKB-ARBA"/>
</dbReference>
<accession>A0A7C1BE83</accession>
<evidence type="ECO:0000256" key="2">
    <source>
        <dbReference type="ARBA" id="ARBA00022475"/>
    </source>
</evidence>
<feature type="transmembrane region" description="Helical" evidence="8">
    <location>
        <begin position="79"/>
        <end position="98"/>
    </location>
</feature>